<feature type="transmembrane region" description="Helical" evidence="1">
    <location>
        <begin position="41"/>
        <end position="61"/>
    </location>
</feature>
<feature type="transmembrane region" description="Helical" evidence="1">
    <location>
        <begin position="77"/>
        <end position="97"/>
    </location>
</feature>
<dbReference type="Proteomes" id="UP001314241">
    <property type="component" value="Unassembled WGS sequence"/>
</dbReference>
<proteinExistence type="predicted"/>
<organism evidence="2 3">
    <name type="scientific">Eupransor demetentiae</name>
    <dbReference type="NCBI Taxonomy" id="3109584"/>
    <lineage>
        <taxon>Bacteria</taxon>
        <taxon>Bacillati</taxon>
        <taxon>Bacillota</taxon>
        <taxon>Bacilli</taxon>
        <taxon>Lactobacillales</taxon>
        <taxon>Lactobacillaceae</taxon>
        <taxon>Eupransor</taxon>
    </lineage>
</organism>
<reference evidence="2 3" key="1">
    <citation type="submission" date="2024-01" db="EMBL/GenBank/DDBJ databases">
        <authorList>
            <person name="Botero Cardona J."/>
        </authorList>
    </citation>
    <scope>NUCLEOTIDE SEQUENCE [LARGE SCALE GENOMIC DNA]</scope>
    <source>
        <strain evidence="2 3">LMG 33000</strain>
    </source>
</reference>
<comment type="caution">
    <text evidence="2">The sequence shown here is derived from an EMBL/GenBank/DDBJ whole genome shotgun (WGS) entry which is preliminary data.</text>
</comment>
<dbReference type="EMBL" id="CAWVOH010000002">
    <property type="protein sequence ID" value="CAK8054397.1"/>
    <property type="molecule type" value="Genomic_DNA"/>
</dbReference>
<protein>
    <submittedName>
        <fullName evidence="2">Uncharacterized protein</fullName>
    </submittedName>
</protein>
<keyword evidence="1" id="KW-0472">Membrane</keyword>
<accession>A0ABM9N5E2</accession>
<evidence type="ECO:0000256" key="1">
    <source>
        <dbReference type="SAM" id="Phobius"/>
    </source>
</evidence>
<keyword evidence="1" id="KW-0812">Transmembrane</keyword>
<dbReference type="RefSeq" id="WP_349641949.1">
    <property type="nucleotide sequence ID" value="NZ_CAWVOH010000002.1"/>
</dbReference>
<evidence type="ECO:0000313" key="3">
    <source>
        <dbReference type="Proteomes" id="UP001314241"/>
    </source>
</evidence>
<keyword evidence="3" id="KW-1185">Reference proteome</keyword>
<feature type="transmembrane region" description="Helical" evidence="1">
    <location>
        <begin position="12"/>
        <end position="35"/>
    </location>
</feature>
<sequence>MNSQNKGLSIVTLLLFYLNFVLIVASLSLVAYDFYKFMQPGLAFVTGTLVLFWLLLAAYLFRHGISWSGMKSFPKNIRLALFGTQLPLFLITAYMLYYEINSVLLK</sequence>
<evidence type="ECO:0000313" key="2">
    <source>
        <dbReference type="EMBL" id="CAK8054397.1"/>
    </source>
</evidence>
<keyword evidence="1" id="KW-1133">Transmembrane helix</keyword>
<gene>
    <name evidence="2" type="ORF">R54876_GBNLAHCA_00965</name>
</gene>
<name>A0ABM9N5E2_9LACO</name>